<gene>
    <name evidence="2" type="ORF">PENANT_c004G01628</name>
</gene>
<name>A0A1V6QH31_9EURO</name>
<dbReference type="GO" id="GO:0047632">
    <property type="term" value="F:agmatine deiminase activity"/>
    <property type="evidence" value="ECO:0007669"/>
    <property type="project" value="TreeGrafter"/>
</dbReference>
<dbReference type="SUPFAM" id="SSF55909">
    <property type="entry name" value="Pentein"/>
    <property type="match status" value="1"/>
</dbReference>
<keyword evidence="3" id="KW-1185">Reference proteome</keyword>
<sequence length="253" mass="28401">MFEFGFNEWDDKKSGDDGICWSQQWPLMNDDVLRENTEFAWRVVRHDCIPSAVTQIDVPVRAESGALVLDGEGTLLITKSSVFCDKRNPGMTKGNIEAELKRLLGIKKVICFPGRRNMDITDVHMDAEARVVHRHKIAHLKPHAIAIDLWQELAAEIREVLGRETDAKGRRLQIHRIEEPDPRGLVMSDHDELSASYVNIYLVNGCVVISQFGDEERDQNALEILQGVAFGRVIRQVNASAIPLTGGVLHCVA</sequence>
<organism evidence="2 3">
    <name type="scientific">Penicillium antarcticum</name>
    <dbReference type="NCBI Taxonomy" id="416450"/>
    <lineage>
        <taxon>Eukaryota</taxon>
        <taxon>Fungi</taxon>
        <taxon>Dikarya</taxon>
        <taxon>Ascomycota</taxon>
        <taxon>Pezizomycotina</taxon>
        <taxon>Eurotiomycetes</taxon>
        <taxon>Eurotiomycetidae</taxon>
        <taxon>Eurotiales</taxon>
        <taxon>Aspergillaceae</taxon>
        <taxon>Penicillium</taxon>
    </lineage>
</organism>
<dbReference type="Pfam" id="PF04371">
    <property type="entry name" value="PAD_porph"/>
    <property type="match status" value="1"/>
</dbReference>
<keyword evidence="1" id="KW-0378">Hydrolase</keyword>
<evidence type="ECO:0000313" key="3">
    <source>
        <dbReference type="Proteomes" id="UP000191672"/>
    </source>
</evidence>
<evidence type="ECO:0008006" key="4">
    <source>
        <dbReference type="Google" id="ProtNLM"/>
    </source>
</evidence>
<dbReference type="Proteomes" id="UP000191672">
    <property type="component" value="Unassembled WGS sequence"/>
</dbReference>
<dbReference type="EMBL" id="MDYN01000004">
    <property type="protein sequence ID" value="OQD88176.1"/>
    <property type="molecule type" value="Genomic_DNA"/>
</dbReference>
<dbReference type="PANTHER" id="PTHR31377:SF0">
    <property type="entry name" value="AGMATINE DEIMINASE-RELATED"/>
    <property type="match status" value="1"/>
</dbReference>
<dbReference type="InterPro" id="IPR007466">
    <property type="entry name" value="Peptidyl-Arg-deiminase_porph"/>
</dbReference>
<comment type="caution">
    <text evidence="2">The sequence shown here is derived from an EMBL/GenBank/DDBJ whole genome shotgun (WGS) entry which is preliminary data.</text>
</comment>
<dbReference type="OrthoDB" id="544103at2759"/>
<accession>A0A1V6QH31</accession>
<protein>
    <recommendedName>
        <fullName evidence="4">Agmatine deiminase</fullName>
    </recommendedName>
</protein>
<evidence type="ECO:0000313" key="2">
    <source>
        <dbReference type="EMBL" id="OQD88176.1"/>
    </source>
</evidence>
<evidence type="ECO:0000256" key="1">
    <source>
        <dbReference type="ARBA" id="ARBA00022801"/>
    </source>
</evidence>
<dbReference type="Gene3D" id="3.75.10.10">
    <property type="entry name" value="L-arginine/glycine Amidinotransferase, Chain A"/>
    <property type="match status" value="1"/>
</dbReference>
<dbReference type="GO" id="GO:0004668">
    <property type="term" value="F:protein-arginine deiminase activity"/>
    <property type="evidence" value="ECO:0007669"/>
    <property type="project" value="InterPro"/>
</dbReference>
<proteinExistence type="predicted"/>
<dbReference type="STRING" id="416450.A0A1V6QH31"/>
<dbReference type="PANTHER" id="PTHR31377">
    <property type="entry name" value="AGMATINE DEIMINASE-RELATED"/>
    <property type="match status" value="1"/>
</dbReference>
<reference evidence="3" key="1">
    <citation type="journal article" date="2017" name="Nat. Microbiol.">
        <title>Global analysis of biosynthetic gene clusters reveals vast potential of secondary metabolite production in Penicillium species.</title>
        <authorList>
            <person name="Nielsen J.C."/>
            <person name="Grijseels S."/>
            <person name="Prigent S."/>
            <person name="Ji B."/>
            <person name="Dainat J."/>
            <person name="Nielsen K.F."/>
            <person name="Frisvad J.C."/>
            <person name="Workman M."/>
            <person name="Nielsen J."/>
        </authorList>
    </citation>
    <scope>NUCLEOTIDE SEQUENCE [LARGE SCALE GENOMIC DNA]</scope>
    <source>
        <strain evidence="3">IBT 31811</strain>
    </source>
</reference>
<dbReference type="GO" id="GO:0009446">
    <property type="term" value="P:putrescine biosynthetic process"/>
    <property type="evidence" value="ECO:0007669"/>
    <property type="project" value="InterPro"/>
</dbReference>
<dbReference type="AlphaFoldDB" id="A0A1V6QH31"/>